<dbReference type="EMBL" id="QPFP01000005">
    <property type="protein sequence ID" value="TEB36921.1"/>
    <property type="molecule type" value="Genomic_DNA"/>
</dbReference>
<evidence type="ECO:0000313" key="3">
    <source>
        <dbReference type="Proteomes" id="UP000298030"/>
    </source>
</evidence>
<proteinExistence type="predicted"/>
<protein>
    <submittedName>
        <fullName evidence="2">Uncharacterized protein</fullName>
    </submittedName>
</protein>
<keyword evidence="3" id="KW-1185">Reference proteome</keyword>
<feature type="compositionally biased region" description="Acidic residues" evidence="1">
    <location>
        <begin position="282"/>
        <end position="299"/>
    </location>
</feature>
<accession>A0A4Y7TSE8</accession>
<dbReference type="Proteomes" id="UP000298030">
    <property type="component" value="Unassembled WGS sequence"/>
</dbReference>
<dbReference type="AlphaFoldDB" id="A0A4Y7TSE8"/>
<feature type="region of interest" description="Disordered" evidence="1">
    <location>
        <begin position="279"/>
        <end position="334"/>
    </location>
</feature>
<evidence type="ECO:0000313" key="2">
    <source>
        <dbReference type="EMBL" id="TEB36921.1"/>
    </source>
</evidence>
<sequence length="334" mass="36593">MPPPVTAQVSLTDGLTKWQRYYAKNSGKIKERNKKSNAQRRAAKKAGKSAGNAKSTTAPPIDASETPATNTVEAAASAAPSFHWAGASPNPESMVTEGATTVPPIPLLPSSAFPKPSWVELDQLDDTVYLPPSYDGFTLARLHEITQISEGHTWPWDPAAVKVSEWERYRQLHVAVVRWSSVWGGVGAWSEMFEAIFCAACARGTEATKFWMTRVWGHAEVGKRLLDLLRVTNLPLPDEPESIVILWTKKSEDIVTLATGIAIIDTRYDILGRGLFGVSGEPDTDEEDDGYEDEDDDENRNDLGNADMDSDKEVGDEGVRSMGMNEEDDELAAI</sequence>
<feature type="compositionally biased region" description="Basic residues" evidence="1">
    <location>
        <begin position="31"/>
        <end position="47"/>
    </location>
</feature>
<feature type="compositionally biased region" description="Acidic residues" evidence="1">
    <location>
        <begin position="325"/>
        <end position="334"/>
    </location>
</feature>
<feature type="region of interest" description="Disordered" evidence="1">
    <location>
        <begin position="24"/>
        <end position="77"/>
    </location>
</feature>
<feature type="compositionally biased region" description="Low complexity" evidence="1">
    <location>
        <begin position="68"/>
        <end position="77"/>
    </location>
</feature>
<organism evidence="2 3">
    <name type="scientific">Coprinellus micaceus</name>
    <name type="common">Glistening ink-cap mushroom</name>
    <name type="synonym">Coprinus micaceus</name>
    <dbReference type="NCBI Taxonomy" id="71717"/>
    <lineage>
        <taxon>Eukaryota</taxon>
        <taxon>Fungi</taxon>
        <taxon>Dikarya</taxon>
        <taxon>Basidiomycota</taxon>
        <taxon>Agaricomycotina</taxon>
        <taxon>Agaricomycetes</taxon>
        <taxon>Agaricomycetidae</taxon>
        <taxon>Agaricales</taxon>
        <taxon>Agaricineae</taxon>
        <taxon>Psathyrellaceae</taxon>
        <taxon>Coprinellus</taxon>
    </lineage>
</organism>
<name>A0A4Y7TSE8_COPMI</name>
<feature type="compositionally biased region" description="Basic and acidic residues" evidence="1">
    <location>
        <begin position="309"/>
        <end position="319"/>
    </location>
</feature>
<comment type="caution">
    <text evidence="2">The sequence shown here is derived from an EMBL/GenBank/DDBJ whole genome shotgun (WGS) entry which is preliminary data.</text>
</comment>
<reference evidence="2 3" key="1">
    <citation type="journal article" date="2019" name="Nat. Ecol. Evol.">
        <title>Megaphylogeny resolves global patterns of mushroom evolution.</title>
        <authorList>
            <person name="Varga T."/>
            <person name="Krizsan K."/>
            <person name="Foldi C."/>
            <person name="Dima B."/>
            <person name="Sanchez-Garcia M."/>
            <person name="Sanchez-Ramirez S."/>
            <person name="Szollosi G.J."/>
            <person name="Szarkandi J.G."/>
            <person name="Papp V."/>
            <person name="Albert L."/>
            <person name="Andreopoulos W."/>
            <person name="Angelini C."/>
            <person name="Antonin V."/>
            <person name="Barry K.W."/>
            <person name="Bougher N.L."/>
            <person name="Buchanan P."/>
            <person name="Buyck B."/>
            <person name="Bense V."/>
            <person name="Catcheside P."/>
            <person name="Chovatia M."/>
            <person name="Cooper J."/>
            <person name="Damon W."/>
            <person name="Desjardin D."/>
            <person name="Finy P."/>
            <person name="Geml J."/>
            <person name="Haridas S."/>
            <person name="Hughes K."/>
            <person name="Justo A."/>
            <person name="Karasinski D."/>
            <person name="Kautmanova I."/>
            <person name="Kiss B."/>
            <person name="Kocsube S."/>
            <person name="Kotiranta H."/>
            <person name="LaButti K.M."/>
            <person name="Lechner B.E."/>
            <person name="Liimatainen K."/>
            <person name="Lipzen A."/>
            <person name="Lukacs Z."/>
            <person name="Mihaltcheva S."/>
            <person name="Morgado L.N."/>
            <person name="Niskanen T."/>
            <person name="Noordeloos M.E."/>
            <person name="Ohm R.A."/>
            <person name="Ortiz-Santana B."/>
            <person name="Ovrebo C."/>
            <person name="Racz N."/>
            <person name="Riley R."/>
            <person name="Savchenko A."/>
            <person name="Shiryaev A."/>
            <person name="Soop K."/>
            <person name="Spirin V."/>
            <person name="Szebenyi C."/>
            <person name="Tomsovsky M."/>
            <person name="Tulloss R.E."/>
            <person name="Uehling J."/>
            <person name="Grigoriev I.V."/>
            <person name="Vagvolgyi C."/>
            <person name="Papp T."/>
            <person name="Martin F.M."/>
            <person name="Miettinen O."/>
            <person name="Hibbett D.S."/>
            <person name="Nagy L.G."/>
        </authorList>
    </citation>
    <scope>NUCLEOTIDE SEQUENCE [LARGE SCALE GENOMIC DNA]</scope>
    <source>
        <strain evidence="2 3">FP101781</strain>
    </source>
</reference>
<evidence type="ECO:0000256" key="1">
    <source>
        <dbReference type="SAM" id="MobiDB-lite"/>
    </source>
</evidence>
<dbReference type="OrthoDB" id="3067319at2759"/>
<gene>
    <name evidence="2" type="ORF">FA13DRAFT_1787220</name>
</gene>